<dbReference type="EMBL" id="ALBS01000046">
    <property type="protein sequence ID" value="EJT51817.1"/>
    <property type="molecule type" value="Genomic_DNA"/>
</dbReference>
<reference evidence="5 6" key="1">
    <citation type="journal article" date="2012" name="Eukaryot. Cell">
        <title>Draft genome sequence of CBS 2479, the standard type strain of Trichosporon asahii.</title>
        <authorList>
            <person name="Yang R.Y."/>
            <person name="Li H.T."/>
            <person name="Zhu H."/>
            <person name="Zhou G.P."/>
            <person name="Wang M."/>
            <person name="Wang L."/>
        </authorList>
    </citation>
    <scope>NUCLEOTIDE SEQUENCE [LARGE SCALE GENOMIC DNA]</scope>
    <source>
        <strain evidence="6">ATCC 90039 / CBS 2479 / JCM 2466 / KCTC 7840 / NCYC 2677 / UAMH 7654</strain>
    </source>
</reference>
<evidence type="ECO:0000256" key="2">
    <source>
        <dbReference type="PROSITE-ProRule" id="PRU00267"/>
    </source>
</evidence>
<dbReference type="OrthoDB" id="1919336at2759"/>
<proteinExistence type="predicted"/>
<dbReference type="PROSITE" id="PS50118">
    <property type="entry name" value="HMG_BOX_2"/>
    <property type="match status" value="1"/>
</dbReference>
<dbReference type="GO" id="GO:0003677">
    <property type="term" value="F:DNA binding"/>
    <property type="evidence" value="ECO:0007669"/>
    <property type="project" value="UniProtKB-UniRule"/>
</dbReference>
<comment type="caution">
    <text evidence="5">The sequence shown here is derived from an EMBL/GenBank/DDBJ whole genome shotgun (WGS) entry which is preliminary data.</text>
</comment>
<dbReference type="PANTHER" id="PTHR48112:SF22">
    <property type="entry name" value="MITOCHONDRIAL TRANSCRIPTION FACTOR A, ISOFORM B"/>
    <property type="match status" value="1"/>
</dbReference>
<dbReference type="VEuPathDB" id="FungiDB:A1Q1_06955"/>
<keyword evidence="2" id="KW-0539">Nucleus</keyword>
<gene>
    <name evidence="5" type="ORF">A1Q1_06955</name>
</gene>
<feature type="compositionally biased region" description="Basic and acidic residues" evidence="3">
    <location>
        <begin position="216"/>
        <end position="226"/>
    </location>
</feature>
<dbReference type="Pfam" id="PF00505">
    <property type="entry name" value="HMG_box"/>
    <property type="match status" value="1"/>
</dbReference>
<dbReference type="PANTHER" id="PTHR48112">
    <property type="entry name" value="HIGH MOBILITY GROUP PROTEIN DSP1"/>
    <property type="match status" value="1"/>
</dbReference>
<feature type="DNA-binding region" description="HMG box" evidence="2">
    <location>
        <begin position="90"/>
        <end position="148"/>
    </location>
</feature>
<dbReference type="HOGENOM" id="CLU_1229875_0_0_1"/>
<evidence type="ECO:0000313" key="6">
    <source>
        <dbReference type="Proteomes" id="UP000002748"/>
    </source>
</evidence>
<name>J6F946_TRIAS</name>
<organism evidence="5 6">
    <name type="scientific">Trichosporon asahii var. asahii (strain ATCC 90039 / CBS 2479 / JCM 2466 / KCTC 7840 / NBRC 103889/ NCYC 2677 / UAMH 7654)</name>
    <name type="common">Yeast</name>
    <dbReference type="NCBI Taxonomy" id="1186058"/>
    <lineage>
        <taxon>Eukaryota</taxon>
        <taxon>Fungi</taxon>
        <taxon>Dikarya</taxon>
        <taxon>Basidiomycota</taxon>
        <taxon>Agaricomycotina</taxon>
        <taxon>Tremellomycetes</taxon>
        <taxon>Trichosporonales</taxon>
        <taxon>Trichosporonaceae</taxon>
        <taxon>Trichosporon</taxon>
    </lineage>
</organism>
<feature type="region of interest" description="Disordered" evidence="3">
    <location>
        <begin position="71"/>
        <end position="95"/>
    </location>
</feature>
<dbReference type="GeneID" id="25990467"/>
<evidence type="ECO:0000313" key="5">
    <source>
        <dbReference type="EMBL" id="EJT51817.1"/>
    </source>
</evidence>
<dbReference type="InterPro" id="IPR050342">
    <property type="entry name" value="HMGB"/>
</dbReference>
<evidence type="ECO:0000256" key="1">
    <source>
        <dbReference type="ARBA" id="ARBA00023125"/>
    </source>
</evidence>
<feature type="compositionally biased region" description="Acidic residues" evidence="3">
    <location>
        <begin position="170"/>
        <end position="182"/>
    </location>
</feature>
<dbReference type="InterPro" id="IPR009071">
    <property type="entry name" value="HMG_box_dom"/>
</dbReference>
<dbReference type="SUPFAM" id="SSF47095">
    <property type="entry name" value="HMG-box"/>
    <property type="match status" value="1"/>
</dbReference>
<dbReference type="InterPro" id="IPR036910">
    <property type="entry name" value="HMG_box_dom_sf"/>
</dbReference>
<dbReference type="AlphaFoldDB" id="J6F946"/>
<evidence type="ECO:0000256" key="3">
    <source>
        <dbReference type="SAM" id="MobiDB-lite"/>
    </source>
</evidence>
<dbReference type="Proteomes" id="UP000002748">
    <property type="component" value="Unassembled WGS sequence"/>
</dbReference>
<dbReference type="Gene3D" id="1.10.30.10">
    <property type="entry name" value="High mobility group box domain"/>
    <property type="match status" value="1"/>
</dbReference>
<feature type="region of interest" description="Disordered" evidence="3">
    <location>
        <begin position="166"/>
        <end position="234"/>
    </location>
</feature>
<sequence length="234" mass="25146">MAAMASYEEMEAKRQEMMASFKDIANAMTRCVAIIEEYARLSPSALTTSAALAAVEGGAMGAAEVLAAAAMANKKSRKQKEKKPKDPNAPKRPPSAYLLFQNDIREEIRQAHPGMPYKEVLSVIANRWKDLDEPARKDAYNEATTQYRVAEEAYKGGAPATLGAVASDVVSDDSSSEDDSSDDGAAGTAAKVFPSVATPVLPTTPQSTKKDKKRKSKDESTPADKSGKKKKNKE</sequence>
<keyword evidence="1 2" id="KW-0238">DNA-binding</keyword>
<evidence type="ECO:0000259" key="4">
    <source>
        <dbReference type="PROSITE" id="PS50118"/>
    </source>
</evidence>
<dbReference type="GO" id="GO:0005634">
    <property type="term" value="C:nucleus"/>
    <property type="evidence" value="ECO:0007669"/>
    <property type="project" value="UniProtKB-UniRule"/>
</dbReference>
<dbReference type="RefSeq" id="XP_014182679.1">
    <property type="nucleotide sequence ID" value="XM_014327204.1"/>
</dbReference>
<feature type="domain" description="HMG box" evidence="4">
    <location>
        <begin position="90"/>
        <end position="148"/>
    </location>
</feature>
<accession>J6F946</accession>
<dbReference type="SMART" id="SM00398">
    <property type="entry name" value="HMG"/>
    <property type="match status" value="1"/>
</dbReference>
<dbReference type="KEGG" id="tasa:A1Q1_06955"/>
<protein>
    <submittedName>
        <fullName evidence="5">Nonhistone protein 6</fullName>
    </submittedName>
</protein>